<feature type="signal peptide" evidence="1">
    <location>
        <begin position="1"/>
        <end position="38"/>
    </location>
</feature>
<proteinExistence type="predicted"/>
<dbReference type="Proteomes" id="UP000585721">
    <property type="component" value="Unassembled WGS sequence"/>
</dbReference>
<dbReference type="EMBL" id="JACHGR010000007">
    <property type="protein sequence ID" value="MBB6056289.1"/>
    <property type="molecule type" value="Genomic_DNA"/>
</dbReference>
<dbReference type="InterPro" id="IPR024079">
    <property type="entry name" value="MetalloPept_cat_dom_sf"/>
</dbReference>
<keyword evidence="5" id="KW-1185">Reference proteome</keyword>
<evidence type="ECO:0000259" key="2">
    <source>
        <dbReference type="Pfam" id="PF05548"/>
    </source>
</evidence>
<keyword evidence="1" id="KW-0732">Signal</keyword>
<gene>
    <name evidence="4" type="ORF">HNR75_002221</name>
</gene>
<dbReference type="Gene3D" id="3.40.390.10">
    <property type="entry name" value="Collagenase (Catalytic Domain)"/>
    <property type="match status" value="1"/>
</dbReference>
<name>A0A841GED0_9GAMM</name>
<evidence type="ECO:0000256" key="1">
    <source>
        <dbReference type="SAM" id="SignalP"/>
    </source>
</evidence>
<dbReference type="InterPro" id="IPR008752">
    <property type="entry name" value="Peptidase_M11"/>
</dbReference>
<organism evidence="4 5">
    <name type="scientific">Tolumonas osonensis</name>
    <dbReference type="NCBI Taxonomy" id="675874"/>
    <lineage>
        <taxon>Bacteria</taxon>
        <taxon>Pseudomonadati</taxon>
        <taxon>Pseudomonadota</taxon>
        <taxon>Gammaproteobacteria</taxon>
        <taxon>Aeromonadales</taxon>
        <taxon>Aeromonadaceae</taxon>
        <taxon>Tolumonas</taxon>
    </lineage>
</organism>
<sequence>MRSVPASTAKSPGLSARAIRFILTAMSAIALSVGSVSAQTAPESRNDVAVANSVTDGTYEAIYEDGADKHARLRHFLVTDDGQRHELHLNQKNVSSSIATGARVRVHGSQKDDGSIDQDAGSILTLAAGATTDGGSNGGTPGVLANTTGEQRTLVLMANFQENPTEQPLTTEQARSLIFGQVSDFFYENSYQKTTLAGDVQGWFTLPLSNTVCDMYAAGNAADQAATAAGINLSSYTRIVYLFTQTSCNVSGMATVGGLPSRSYINGQFTADNIAHEMGHNFGLYHAHALDCQGETLGNTCSTVEYGDSYDTMGNPDFGHFNAFQKSRLGWLGQNAATPVTTVSADGNYVVGVYETADNAAKAIKVPRGINPLTGNQTWFYVEYRQSVGFDSFLSKRSYRLYRKDVTNGVVIHLVEDNVPNSSNLLHMNLATPFRDLYGFTDWLDPALPVGSSYTDPVSGVTISADWTDGSAAGISVNFGSQTCIPAKPAVSIAPLQSGSVAAGTSVSYDITVSNQDSSQCPAASIDLSSVVPSGWTGSFDTASLQLSPGTTGKARLTVTSASTAIEGGYTINISAANGSALTTTSTSYSVAKANLAPVAINDNVSMTTLGAVTIPVLSNDYDPEGSVIRVVSFSQGSKGSVSLNTDGSINYVPAKSFKGSDSFSYSISDGQSTATATVNISLVAASSTSTKGRK</sequence>
<dbReference type="SUPFAM" id="SSF55486">
    <property type="entry name" value="Metalloproteases ('zincins'), catalytic domain"/>
    <property type="match status" value="1"/>
</dbReference>
<feature type="domain" description="Alpha-galactosidase NEW3" evidence="3">
    <location>
        <begin position="503"/>
        <end position="576"/>
    </location>
</feature>
<feature type="domain" description="Peptidase M11 gametolysin" evidence="2">
    <location>
        <begin position="165"/>
        <end position="341"/>
    </location>
</feature>
<dbReference type="InterPro" id="IPR018905">
    <property type="entry name" value="A-galactase_NEW3"/>
</dbReference>
<dbReference type="Pfam" id="PF17963">
    <property type="entry name" value="Big_9"/>
    <property type="match status" value="1"/>
</dbReference>
<dbReference type="RefSeq" id="WP_188027011.1">
    <property type="nucleotide sequence ID" value="NZ_JACHGR010000007.1"/>
</dbReference>
<dbReference type="GO" id="GO:0008237">
    <property type="term" value="F:metallopeptidase activity"/>
    <property type="evidence" value="ECO:0007669"/>
    <property type="project" value="InterPro"/>
</dbReference>
<evidence type="ECO:0000313" key="5">
    <source>
        <dbReference type="Proteomes" id="UP000585721"/>
    </source>
</evidence>
<dbReference type="AlphaFoldDB" id="A0A841GED0"/>
<evidence type="ECO:0000313" key="4">
    <source>
        <dbReference type="EMBL" id="MBB6056289.1"/>
    </source>
</evidence>
<comment type="caution">
    <text evidence="4">The sequence shown here is derived from an EMBL/GenBank/DDBJ whole genome shotgun (WGS) entry which is preliminary data.</text>
</comment>
<accession>A0A841GED0</accession>
<dbReference type="Gene3D" id="2.60.40.3440">
    <property type="match status" value="1"/>
</dbReference>
<dbReference type="Pfam" id="PF10633">
    <property type="entry name" value="NPCBM_assoc"/>
    <property type="match status" value="1"/>
</dbReference>
<evidence type="ECO:0000259" key="3">
    <source>
        <dbReference type="Pfam" id="PF10633"/>
    </source>
</evidence>
<dbReference type="Pfam" id="PF05548">
    <property type="entry name" value="Peptidase_M11"/>
    <property type="match status" value="1"/>
</dbReference>
<feature type="chain" id="PRO_5032707686" description="Peptidase M11 gametolysin" evidence="1">
    <location>
        <begin position="39"/>
        <end position="695"/>
    </location>
</feature>
<evidence type="ECO:0008006" key="6">
    <source>
        <dbReference type="Google" id="ProtNLM"/>
    </source>
</evidence>
<protein>
    <recommendedName>
        <fullName evidence="6">Peptidase M11 gametolysin</fullName>
    </recommendedName>
</protein>
<reference evidence="4 5" key="1">
    <citation type="submission" date="2020-08" db="EMBL/GenBank/DDBJ databases">
        <title>Genomic Encyclopedia of Type Strains, Phase IV (KMG-IV): sequencing the most valuable type-strain genomes for metagenomic binning, comparative biology and taxonomic classification.</title>
        <authorList>
            <person name="Goeker M."/>
        </authorList>
    </citation>
    <scope>NUCLEOTIDE SEQUENCE [LARGE SCALE GENOMIC DNA]</scope>
    <source>
        <strain evidence="4 5">DSM 22975</strain>
    </source>
</reference>